<protein>
    <submittedName>
        <fullName evidence="2">Uncharacterized protein</fullName>
    </submittedName>
</protein>
<proteinExistence type="predicted"/>
<accession>A0ABU0MU65</accession>
<feature type="region of interest" description="Disordered" evidence="1">
    <location>
        <begin position="1"/>
        <end position="65"/>
    </location>
</feature>
<feature type="region of interest" description="Disordered" evidence="1">
    <location>
        <begin position="258"/>
        <end position="310"/>
    </location>
</feature>
<evidence type="ECO:0000313" key="3">
    <source>
        <dbReference type="Proteomes" id="UP001244552"/>
    </source>
</evidence>
<sequence length="310" mass="33149">MRPHTSGHDPGGRPGRLEPTPGWTRHATAPTRRWPIRYGTGGWRRCWPNRPGAGGGAPGRQRQPTGAPALFRAAVVEAEWQEPIRANGYSPGWVCSQRVNPGKAGAYQVPSGERADGQPARRAIIHKPNKPTGCLSCCFGWPGPHPCDSRPAMSLRPPCQASARAPPPRRSPSGSHRSALPSGLGPMCQPSPRHGTILPATGAPARVVPSRGQECGRPARLPLPARLRKRGSWKAAMPAAPLACRAPACARWWTRREARGSQDGRGRWGDLPDRQAVAGPRQHEGPRRSSPCAGRPGTAGRRASPGVPVR</sequence>
<dbReference type="EMBL" id="JAUSVU010000036">
    <property type="protein sequence ID" value="MDQ0537035.1"/>
    <property type="molecule type" value="Genomic_DNA"/>
</dbReference>
<evidence type="ECO:0000256" key="1">
    <source>
        <dbReference type="SAM" id="MobiDB-lite"/>
    </source>
</evidence>
<keyword evidence="3" id="KW-1185">Reference proteome</keyword>
<feature type="compositionally biased region" description="Basic and acidic residues" evidence="1">
    <location>
        <begin position="258"/>
        <end position="273"/>
    </location>
</feature>
<name>A0ABU0MU65_9PROT</name>
<reference evidence="2 3" key="1">
    <citation type="submission" date="2023-07" db="EMBL/GenBank/DDBJ databases">
        <title>Genomic Encyclopedia of Type Strains, Phase IV (KMG-IV): sequencing the most valuable type-strain genomes for metagenomic binning, comparative biology and taxonomic classification.</title>
        <authorList>
            <person name="Goeker M."/>
        </authorList>
    </citation>
    <scope>NUCLEOTIDE SEQUENCE [LARGE SCALE GENOMIC DNA]</scope>
    <source>
        <strain evidence="2 3">DSM 19922</strain>
    </source>
</reference>
<gene>
    <name evidence="2" type="ORF">QO018_005934</name>
</gene>
<evidence type="ECO:0000313" key="2">
    <source>
        <dbReference type="EMBL" id="MDQ0537035.1"/>
    </source>
</evidence>
<organism evidence="2 3">
    <name type="scientific">Azospirillum picis</name>
    <dbReference type="NCBI Taxonomy" id="488438"/>
    <lineage>
        <taxon>Bacteria</taxon>
        <taxon>Pseudomonadati</taxon>
        <taxon>Pseudomonadota</taxon>
        <taxon>Alphaproteobacteria</taxon>
        <taxon>Rhodospirillales</taxon>
        <taxon>Azospirillaceae</taxon>
        <taxon>Azospirillum</taxon>
    </lineage>
</organism>
<comment type="caution">
    <text evidence="2">The sequence shown here is derived from an EMBL/GenBank/DDBJ whole genome shotgun (WGS) entry which is preliminary data.</text>
</comment>
<feature type="region of interest" description="Disordered" evidence="1">
    <location>
        <begin position="151"/>
        <end position="219"/>
    </location>
</feature>
<dbReference type="Proteomes" id="UP001244552">
    <property type="component" value="Unassembled WGS sequence"/>
</dbReference>
<feature type="compositionally biased region" description="Basic and acidic residues" evidence="1">
    <location>
        <begin position="1"/>
        <end position="11"/>
    </location>
</feature>